<dbReference type="PANTHER" id="PTHR46919:SF2">
    <property type="entry name" value="SACSIN"/>
    <property type="match status" value="1"/>
</dbReference>
<keyword evidence="2" id="KW-1185">Reference proteome</keyword>
<name>A0A9D4J9M4_DREPO</name>
<dbReference type="AlphaFoldDB" id="A0A9D4J9M4"/>
<reference evidence="1" key="2">
    <citation type="submission" date="2020-11" db="EMBL/GenBank/DDBJ databases">
        <authorList>
            <person name="McCartney M.A."/>
            <person name="Auch B."/>
            <person name="Kono T."/>
            <person name="Mallez S."/>
            <person name="Becker A."/>
            <person name="Gohl D.M."/>
            <person name="Silverstein K.A.T."/>
            <person name="Koren S."/>
            <person name="Bechman K.B."/>
            <person name="Herman A."/>
            <person name="Abrahante J.E."/>
            <person name="Garbe J."/>
        </authorList>
    </citation>
    <scope>NUCLEOTIDE SEQUENCE</scope>
    <source>
        <strain evidence="1">Duluth1</strain>
        <tissue evidence="1">Whole animal</tissue>
    </source>
</reference>
<gene>
    <name evidence="1" type="ORF">DPMN_153702</name>
</gene>
<evidence type="ECO:0000313" key="1">
    <source>
        <dbReference type="EMBL" id="KAH3800077.1"/>
    </source>
</evidence>
<dbReference type="Proteomes" id="UP000828390">
    <property type="component" value="Unassembled WGS sequence"/>
</dbReference>
<sequence length="412" mass="47617">MELRVGSKFERLKKFPEHLKPRFLTEVVLETVSTDGMMELTDSPDALCYEQFLHSNDFFEGLRRLLNHENDNECSGESSCTDEILQNTLLNARIAEVIGLRTLLSYNLQTVDGVSLERDYYVKQNEIEPQSGVPVYHLYYQKITPQNPANNTSRLHAGLTLLIEHCTGGWLSKYSVMLLQEILHFNDDPGQIARFLDKKRIPPLEVSTTNILFPQIGTYVEDRFYPFLVQQIAPFREHEYRYVALLIDIEDDESALEHSDMRYIYAHILEQRNLGFSSTLGIRYRVNVGLQHGGIIEVPIFRLFKFLPQSVAATSNAVVVYDIEPIGSIPIDENYERIINMLQEAFQLFDIQDRRRIIHRPLLKWHPDRNAGHEDHATRVFNFIQHSILGLERDEELNIDQVGGAPNMSVSR</sequence>
<dbReference type="EMBL" id="JAIWYP010000007">
    <property type="protein sequence ID" value="KAH3800077.1"/>
    <property type="molecule type" value="Genomic_DNA"/>
</dbReference>
<dbReference type="Gene3D" id="1.10.287.110">
    <property type="entry name" value="DnaJ domain"/>
    <property type="match status" value="1"/>
</dbReference>
<dbReference type="PANTHER" id="PTHR46919">
    <property type="entry name" value="ZINC FINGER, C3HC4 TYPE (RING FINGER) FAMILY PROTEIN"/>
    <property type="match status" value="1"/>
</dbReference>
<dbReference type="InterPro" id="IPR036869">
    <property type="entry name" value="J_dom_sf"/>
</dbReference>
<accession>A0A9D4J9M4</accession>
<comment type="caution">
    <text evidence="1">The sequence shown here is derived from an EMBL/GenBank/DDBJ whole genome shotgun (WGS) entry which is preliminary data.</text>
</comment>
<organism evidence="1 2">
    <name type="scientific">Dreissena polymorpha</name>
    <name type="common">Zebra mussel</name>
    <name type="synonym">Mytilus polymorpha</name>
    <dbReference type="NCBI Taxonomy" id="45954"/>
    <lineage>
        <taxon>Eukaryota</taxon>
        <taxon>Metazoa</taxon>
        <taxon>Spiralia</taxon>
        <taxon>Lophotrochozoa</taxon>
        <taxon>Mollusca</taxon>
        <taxon>Bivalvia</taxon>
        <taxon>Autobranchia</taxon>
        <taxon>Heteroconchia</taxon>
        <taxon>Euheterodonta</taxon>
        <taxon>Imparidentia</taxon>
        <taxon>Neoheterodontei</taxon>
        <taxon>Myida</taxon>
        <taxon>Dreissenoidea</taxon>
        <taxon>Dreissenidae</taxon>
        <taxon>Dreissena</taxon>
    </lineage>
</organism>
<protein>
    <submittedName>
        <fullName evidence="1">Uncharacterized protein</fullName>
    </submittedName>
</protein>
<proteinExistence type="predicted"/>
<reference evidence="1" key="1">
    <citation type="journal article" date="2019" name="bioRxiv">
        <title>The Genome of the Zebra Mussel, Dreissena polymorpha: A Resource for Invasive Species Research.</title>
        <authorList>
            <person name="McCartney M.A."/>
            <person name="Auch B."/>
            <person name="Kono T."/>
            <person name="Mallez S."/>
            <person name="Zhang Y."/>
            <person name="Obille A."/>
            <person name="Becker A."/>
            <person name="Abrahante J.E."/>
            <person name="Garbe J."/>
            <person name="Badalamenti J.P."/>
            <person name="Herman A."/>
            <person name="Mangelson H."/>
            <person name="Liachko I."/>
            <person name="Sullivan S."/>
            <person name="Sone E.D."/>
            <person name="Koren S."/>
            <person name="Silverstein K.A.T."/>
            <person name="Beckman K.B."/>
            <person name="Gohl D.M."/>
        </authorList>
    </citation>
    <scope>NUCLEOTIDE SEQUENCE</scope>
    <source>
        <strain evidence="1">Duluth1</strain>
        <tissue evidence="1">Whole animal</tissue>
    </source>
</reference>
<evidence type="ECO:0000313" key="2">
    <source>
        <dbReference type="Proteomes" id="UP000828390"/>
    </source>
</evidence>